<sequence length="79" mass="8918">MPRAAPRQRPSSEGLQALTQYIARKGAAVVRRPHCETIVIDGEEHELALDIWVANQKQRRDKLTEAQRDALSELGVDWA</sequence>
<accession>A0ACC6PMQ8</accession>
<organism evidence="1 2">
    <name type="scientific">Streptomyces achmelvichensis</name>
    <dbReference type="NCBI Taxonomy" id="3134111"/>
    <lineage>
        <taxon>Bacteria</taxon>
        <taxon>Bacillati</taxon>
        <taxon>Actinomycetota</taxon>
        <taxon>Actinomycetes</taxon>
        <taxon>Kitasatosporales</taxon>
        <taxon>Streptomycetaceae</taxon>
        <taxon>Streptomyces</taxon>
    </lineage>
</organism>
<name>A0ACC6PMQ8_9ACTN</name>
<evidence type="ECO:0000313" key="1">
    <source>
        <dbReference type="EMBL" id="MEJ8632638.1"/>
    </source>
</evidence>
<comment type="caution">
    <text evidence="1">The sequence shown here is derived from an EMBL/GenBank/DDBJ whole genome shotgun (WGS) entry which is preliminary data.</text>
</comment>
<gene>
    <name evidence="1" type="ORF">WKI67_04390</name>
</gene>
<dbReference type="Proteomes" id="UP001377168">
    <property type="component" value="Unassembled WGS sequence"/>
</dbReference>
<keyword evidence="2" id="KW-1185">Reference proteome</keyword>
<evidence type="ECO:0000313" key="2">
    <source>
        <dbReference type="Proteomes" id="UP001377168"/>
    </source>
</evidence>
<proteinExistence type="predicted"/>
<reference evidence="1" key="1">
    <citation type="submission" date="2024-03" db="EMBL/GenBank/DDBJ databases">
        <title>Novel Streptomyces species of biotechnological and ecological value are a feature of Machair soil.</title>
        <authorList>
            <person name="Prole J.R."/>
            <person name="Goodfellow M."/>
            <person name="Allenby N."/>
            <person name="Ward A.C."/>
        </authorList>
    </citation>
    <scope>NUCLEOTIDE SEQUENCE</scope>
    <source>
        <strain evidence="1">MS2.AVA.5</strain>
    </source>
</reference>
<protein>
    <submittedName>
        <fullName evidence="1">Helicase associated domain-containing protein</fullName>
    </submittedName>
</protein>
<dbReference type="EMBL" id="JBBKAJ010000022">
    <property type="protein sequence ID" value="MEJ8632638.1"/>
    <property type="molecule type" value="Genomic_DNA"/>
</dbReference>